<dbReference type="InterPro" id="IPR006334">
    <property type="entry name" value="Glut_cys_ligase"/>
</dbReference>
<evidence type="ECO:0000256" key="1">
    <source>
        <dbReference type="ARBA" id="ARBA00005006"/>
    </source>
</evidence>
<dbReference type="InterPro" id="IPR007370">
    <property type="entry name" value="Glu_cys_ligase"/>
</dbReference>
<evidence type="ECO:0000256" key="6">
    <source>
        <dbReference type="ARBA" id="ARBA00022840"/>
    </source>
</evidence>
<dbReference type="EMBL" id="DRLF01000153">
    <property type="protein sequence ID" value="HEC06042.1"/>
    <property type="molecule type" value="Genomic_DNA"/>
</dbReference>
<proteinExistence type="inferred from homology"/>
<dbReference type="EC" id="6.3.2.2" evidence="8"/>
<dbReference type="Pfam" id="PF04262">
    <property type="entry name" value="Glu_cys_ligase"/>
    <property type="match status" value="1"/>
</dbReference>
<dbReference type="InterPro" id="IPR014746">
    <property type="entry name" value="Gln_synth/guanido_kin_cat_dom"/>
</dbReference>
<evidence type="ECO:0000256" key="3">
    <source>
        <dbReference type="ARBA" id="ARBA00022598"/>
    </source>
</evidence>
<evidence type="ECO:0000256" key="2">
    <source>
        <dbReference type="ARBA" id="ARBA00008772"/>
    </source>
</evidence>
<organism evidence="11">
    <name type="scientific">Thiolapillus brandeum</name>
    <dbReference type="NCBI Taxonomy" id="1076588"/>
    <lineage>
        <taxon>Bacteria</taxon>
        <taxon>Pseudomonadati</taxon>
        <taxon>Pseudomonadota</taxon>
        <taxon>Gammaproteobacteria</taxon>
        <taxon>Chromatiales</taxon>
        <taxon>Sedimenticolaceae</taxon>
        <taxon>Thiolapillus</taxon>
    </lineage>
</organism>
<evidence type="ECO:0000256" key="4">
    <source>
        <dbReference type="ARBA" id="ARBA00022684"/>
    </source>
</evidence>
<accession>A0A831RVG7</accession>
<gene>
    <name evidence="8" type="primary">gshA</name>
    <name evidence="11" type="ORF">ENJ12_04290</name>
</gene>
<comment type="similarity">
    <text evidence="2 8">Belongs to the glutamate--cysteine ligase type 1 family. Type 1 subfamily.</text>
</comment>
<evidence type="ECO:0000313" key="11">
    <source>
        <dbReference type="EMBL" id="HEC06042.1"/>
    </source>
</evidence>
<dbReference type="GO" id="GO:0004357">
    <property type="term" value="F:glutamate-cysteine ligase activity"/>
    <property type="evidence" value="ECO:0007669"/>
    <property type="project" value="UniProtKB-UniRule"/>
</dbReference>
<keyword evidence="5 8" id="KW-0547">Nucleotide-binding</keyword>
<evidence type="ECO:0000256" key="9">
    <source>
        <dbReference type="RuleBase" id="RU004391"/>
    </source>
</evidence>
<evidence type="ECO:0000256" key="7">
    <source>
        <dbReference type="ARBA" id="ARBA00048819"/>
    </source>
</evidence>
<dbReference type="GO" id="GO:0005829">
    <property type="term" value="C:cytosol"/>
    <property type="evidence" value="ECO:0007669"/>
    <property type="project" value="TreeGrafter"/>
</dbReference>
<comment type="catalytic activity">
    <reaction evidence="7 8 9">
        <text>L-cysteine + L-glutamate + ATP = gamma-L-glutamyl-L-cysteine + ADP + phosphate + H(+)</text>
        <dbReference type="Rhea" id="RHEA:13285"/>
        <dbReference type="ChEBI" id="CHEBI:15378"/>
        <dbReference type="ChEBI" id="CHEBI:29985"/>
        <dbReference type="ChEBI" id="CHEBI:30616"/>
        <dbReference type="ChEBI" id="CHEBI:35235"/>
        <dbReference type="ChEBI" id="CHEBI:43474"/>
        <dbReference type="ChEBI" id="CHEBI:58173"/>
        <dbReference type="ChEBI" id="CHEBI:456216"/>
        <dbReference type="EC" id="6.3.2.2"/>
    </reaction>
</comment>
<keyword evidence="4 8" id="KW-0317">Glutathione biosynthesis</keyword>
<dbReference type="GO" id="GO:0006750">
    <property type="term" value="P:glutathione biosynthetic process"/>
    <property type="evidence" value="ECO:0007669"/>
    <property type="project" value="UniProtKB-UniRule"/>
</dbReference>
<evidence type="ECO:0000259" key="10">
    <source>
        <dbReference type="Pfam" id="PF04262"/>
    </source>
</evidence>
<evidence type="ECO:0000256" key="8">
    <source>
        <dbReference type="HAMAP-Rule" id="MF_00578"/>
    </source>
</evidence>
<comment type="caution">
    <text evidence="11">The sequence shown here is derived from an EMBL/GenBank/DDBJ whole genome shotgun (WGS) entry which is preliminary data.</text>
</comment>
<dbReference type="GO" id="GO:0005524">
    <property type="term" value="F:ATP binding"/>
    <property type="evidence" value="ECO:0007669"/>
    <property type="project" value="UniProtKB-KW"/>
</dbReference>
<keyword evidence="3 8" id="KW-0436">Ligase</keyword>
<keyword evidence="6 8" id="KW-0067">ATP-binding</keyword>
<dbReference type="HAMAP" id="MF_00578">
    <property type="entry name" value="Glu_cys_ligase"/>
    <property type="match status" value="1"/>
</dbReference>
<dbReference type="PANTHER" id="PTHR38761">
    <property type="entry name" value="GLUTAMATE--CYSTEINE LIGASE"/>
    <property type="match status" value="1"/>
</dbReference>
<dbReference type="AlphaFoldDB" id="A0A831RVG7"/>
<dbReference type="UniPathway" id="UPA00142">
    <property type="reaction ID" value="UER00209"/>
</dbReference>
<comment type="pathway">
    <text evidence="1 8 9">Sulfur metabolism; glutathione biosynthesis; glutathione from L-cysteine and L-glutamate: step 1/2.</text>
</comment>
<dbReference type="GO" id="GO:0046872">
    <property type="term" value="F:metal ion binding"/>
    <property type="evidence" value="ECO:0007669"/>
    <property type="project" value="TreeGrafter"/>
</dbReference>
<sequence>MPSGTPSVQDTLARICDRGDPGLLVSGLFGLEKESLRVADSGGIAFTPHPWSLGSALTHPNITTDYSEALLEFVTPPFKEFSEALDCLQSLHLYVQEHLQDELLWATSMPCVLAGEDNIPVGRYGSSNHGLMKYIYRLGLGYRYGRVMQVIAGVHFNYSIADDFWPMYQVVQGDKGSLRDFRDSRYMGLVRNLQRYGWIIPYLFGASPAVCRSFFTGKEPDLLVFDDTTYYEPYATSLRMGDIGYQNRKEEGMGVKACYDSLTDYVESLACATKTPCPVWEEIGVKVDGEYRQLNANRLQIENEYYSSIRPKQPPVDMETPSRALMEKGIQYVELRSLDVNAYHPLGVDDHQLRFLHLFMLYCLLAASPEISGTERREIDRNLIWVAQQGRDPLLKLQRDGKAVLFREWATELLDAMQPLADVLAREKKDTHYRDTLVIQQKKLLDADFTPSGRMLLEMRENGEGFYQFARRLSLEQWRYFSSRELDGGFRDHMNEVGALSLKQQEALEADQSESFDTFLQRYFDGQI</sequence>
<dbReference type="Proteomes" id="UP000886339">
    <property type="component" value="Unassembled WGS sequence"/>
</dbReference>
<feature type="domain" description="Glutamate--cysteine ligase" evidence="10">
    <location>
        <begin position="17"/>
        <end position="383"/>
    </location>
</feature>
<dbReference type="SUPFAM" id="SSF55931">
    <property type="entry name" value="Glutamine synthetase/guanido kinase"/>
    <property type="match status" value="1"/>
</dbReference>
<protein>
    <recommendedName>
        <fullName evidence="8">Glutamate--cysteine ligase</fullName>
        <ecNumber evidence="8">6.3.2.2</ecNumber>
    </recommendedName>
    <alternativeName>
        <fullName evidence="8">Gamma-ECS</fullName>
        <shortName evidence="8">GCS</shortName>
    </alternativeName>
    <alternativeName>
        <fullName evidence="8">Gamma-glutamylcysteine synthetase</fullName>
    </alternativeName>
</protein>
<dbReference type="NCBIfam" id="TIGR01434">
    <property type="entry name" value="glu_cys_ligase"/>
    <property type="match status" value="1"/>
</dbReference>
<dbReference type="Gene3D" id="3.30.590.20">
    <property type="match status" value="1"/>
</dbReference>
<evidence type="ECO:0000256" key="5">
    <source>
        <dbReference type="ARBA" id="ARBA00022741"/>
    </source>
</evidence>
<reference evidence="11" key="1">
    <citation type="journal article" date="2020" name="mSystems">
        <title>Genome- and Community-Level Interaction Insights into Carbon Utilization and Element Cycling Functions of Hydrothermarchaeota in Hydrothermal Sediment.</title>
        <authorList>
            <person name="Zhou Z."/>
            <person name="Liu Y."/>
            <person name="Xu W."/>
            <person name="Pan J."/>
            <person name="Luo Z.H."/>
            <person name="Li M."/>
        </authorList>
    </citation>
    <scope>NUCLEOTIDE SEQUENCE [LARGE SCALE GENOMIC DNA]</scope>
    <source>
        <strain evidence="11">HyVt-458</strain>
    </source>
</reference>
<dbReference type="PANTHER" id="PTHR38761:SF1">
    <property type="entry name" value="GLUTAMATE--CYSTEINE LIGASE"/>
    <property type="match status" value="1"/>
</dbReference>
<name>A0A831RVG7_9GAMM</name>